<evidence type="ECO:0000256" key="4">
    <source>
        <dbReference type="PROSITE-ProRule" id="PRU00708"/>
    </source>
</evidence>
<dbReference type="PANTHER" id="PTHR24198">
    <property type="entry name" value="ANKYRIN REPEAT AND PROTEIN KINASE DOMAIN-CONTAINING PROTEIN"/>
    <property type="match status" value="1"/>
</dbReference>
<evidence type="ECO:0000256" key="2">
    <source>
        <dbReference type="ARBA" id="ARBA00023043"/>
    </source>
</evidence>
<keyword evidence="1" id="KW-0677">Repeat</keyword>
<dbReference type="InterPro" id="IPR002110">
    <property type="entry name" value="Ankyrin_rpt"/>
</dbReference>
<gene>
    <name evidence="6" type="ORF">TrRE_jg4327</name>
</gene>
<dbReference type="PROSITE" id="PS50088">
    <property type="entry name" value="ANK_REPEAT"/>
    <property type="match status" value="2"/>
</dbReference>
<evidence type="ECO:0000256" key="5">
    <source>
        <dbReference type="SAM" id="MobiDB-lite"/>
    </source>
</evidence>
<dbReference type="PROSITE" id="PS50297">
    <property type="entry name" value="ANK_REP_REGION"/>
    <property type="match status" value="1"/>
</dbReference>
<keyword evidence="2 3" id="KW-0040">ANK repeat</keyword>
<dbReference type="PROSITE" id="PS51375">
    <property type="entry name" value="PPR"/>
    <property type="match status" value="1"/>
</dbReference>
<sequence length="482" mass="52839">MGADINLCDVDGCNALFMAAESSSPKCIVQILKPSSKSAASKRGISTKNVQGFSPLHAAAQAGSEECVRLLIDCGASIVSRTSNGETPLLCSCVSDNVKSFTALLDALRKKLGDDDEVRSVLNRMVNSGKRRAIDIAARKGSVEIMSKLLDVGVDVDAFRHCRLDRSRYQDDEDFKLRSCHKQVEEDEGYVDDFERRSKIAAKKSIKLCPLSLAAERNNTQCMFLLWKAGADVNEASGNDNAVPIMGAVKYLRANAVKFLLRKGCDISIRNRRGLNLVNHLDLFIPEKEKLSAFNLNVGAGQGATLGISRANSVASDSSIGSSLEHNPDSSNNTNTNTNTDDDNDNDDDDDDDDEEAKLRKLRSSRRKILRMLRLSGERWSENALSVWTSQGRKVSDLVINGREAVEDSLSLCHLPLDTRKVILSFLTRSDWVEEAPRSALSEDEVDFAPAAGQSENPSDDEEGKSESYYADRSLTHATIII</sequence>
<evidence type="ECO:0000313" key="6">
    <source>
        <dbReference type="EMBL" id="GMH65613.1"/>
    </source>
</evidence>
<reference evidence="6" key="1">
    <citation type="submission" date="2022-07" db="EMBL/GenBank/DDBJ databases">
        <title>Genome analysis of Parmales, a sister group of diatoms, reveals the evolutionary specialization of diatoms from phago-mixotrophs to photoautotrophs.</title>
        <authorList>
            <person name="Ban H."/>
            <person name="Sato S."/>
            <person name="Yoshikawa S."/>
            <person name="Kazumasa Y."/>
            <person name="Nakamura Y."/>
            <person name="Ichinomiya M."/>
            <person name="Saitoh K."/>
            <person name="Sato N."/>
            <person name="Blanc-Mathieu R."/>
            <person name="Endo H."/>
            <person name="Kuwata A."/>
            <person name="Ogata H."/>
        </authorList>
    </citation>
    <scope>NUCLEOTIDE SEQUENCE</scope>
</reference>
<name>A0A9W7E4P4_9STRA</name>
<accession>A0A9W7E4P4</accession>
<dbReference type="EMBL" id="BRXZ01001218">
    <property type="protein sequence ID" value="GMH65613.1"/>
    <property type="molecule type" value="Genomic_DNA"/>
</dbReference>
<dbReference type="AlphaFoldDB" id="A0A9W7E4P4"/>
<proteinExistence type="predicted"/>
<evidence type="ECO:0000256" key="3">
    <source>
        <dbReference type="PROSITE-ProRule" id="PRU00023"/>
    </source>
</evidence>
<feature type="repeat" description="PPR" evidence="4">
    <location>
        <begin position="97"/>
        <end position="132"/>
    </location>
</feature>
<evidence type="ECO:0000256" key="1">
    <source>
        <dbReference type="ARBA" id="ARBA00022737"/>
    </source>
</evidence>
<feature type="region of interest" description="Disordered" evidence="5">
    <location>
        <begin position="317"/>
        <end position="356"/>
    </location>
</feature>
<feature type="region of interest" description="Disordered" evidence="5">
    <location>
        <begin position="438"/>
        <end position="470"/>
    </location>
</feature>
<feature type="compositionally biased region" description="Acidic residues" evidence="5">
    <location>
        <begin position="340"/>
        <end position="356"/>
    </location>
</feature>
<feature type="repeat" description="ANK" evidence="3">
    <location>
        <begin position="240"/>
        <end position="272"/>
    </location>
</feature>
<dbReference type="InterPro" id="IPR002885">
    <property type="entry name" value="PPR_rpt"/>
</dbReference>
<dbReference type="Gene3D" id="1.25.40.20">
    <property type="entry name" value="Ankyrin repeat-containing domain"/>
    <property type="match status" value="2"/>
</dbReference>
<keyword evidence="7" id="KW-1185">Reference proteome</keyword>
<protein>
    <submittedName>
        <fullName evidence="6">Uncharacterized protein</fullName>
    </submittedName>
</protein>
<feature type="compositionally biased region" description="Polar residues" evidence="5">
    <location>
        <begin position="317"/>
        <end position="331"/>
    </location>
</feature>
<dbReference type="SUPFAM" id="SSF48403">
    <property type="entry name" value="Ankyrin repeat"/>
    <property type="match status" value="1"/>
</dbReference>
<dbReference type="SMART" id="SM00248">
    <property type="entry name" value="ANK"/>
    <property type="match status" value="6"/>
</dbReference>
<dbReference type="OrthoDB" id="195869at2759"/>
<dbReference type="Proteomes" id="UP001165082">
    <property type="component" value="Unassembled WGS sequence"/>
</dbReference>
<dbReference type="InterPro" id="IPR036770">
    <property type="entry name" value="Ankyrin_rpt-contain_sf"/>
</dbReference>
<comment type="caution">
    <text evidence="6">The sequence shown here is derived from an EMBL/GenBank/DDBJ whole genome shotgun (WGS) entry which is preliminary data.</text>
</comment>
<organism evidence="6 7">
    <name type="scientific">Triparma retinervis</name>
    <dbReference type="NCBI Taxonomy" id="2557542"/>
    <lineage>
        <taxon>Eukaryota</taxon>
        <taxon>Sar</taxon>
        <taxon>Stramenopiles</taxon>
        <taxon>Ochrophyta</taxon>
        <taxon>Bolidophyceae</taxon>
        <taxon>Parmales</taxon>
        <taxon>Triparmaceae</taxon>
        <taxon>Triparma</taxon>
    </lineage>
</organism>
<feature type="repeat" description="ANK" evidence="3">
    <location>
        <begin position="51"/>
        <end position="83"/>
    </location>
</feature>
<dbReference type="PANTHER" id="PTHR24198:SF165">
    <property type="entry name" value="ANKYRIN REPEAT-CONTAINING PROTEIN-RELATED"/>
    <property type="match status" value="1"/>
</dbReference>
<dbReference type="Pfam" id="PF12796">
    <property type="entry name" value="Ank_2"/>
    <property type="match status" value="1"/>
</dbReference>
<evidence type="ECO:0000313" key="7">
    <source>
        <dbReference type="Proteomes" id="UP001165082"/>
    </source>
</evidence>